<keyword evidence="4 11" id="KW-1133">Transmembrane helix</keyword>
<dbReference type="Pfam" id="PF17200">
    <property type="entry name" value="sCache_2"/>
    <property type="match status" value="1"/>
</dbReference>
<comment type="subcellular location">
    <subcellularLocation>
        <location evidence="1">Cell membrane</location>
        <topology evidence="1">Multi-pass membrane protein</topology>
    </subcellularLocation>
</comment>
<evidence type="ECO:0000313" key="15">
    <source>
        <dbReference type="Proteomes" id="UP000219215"/>
    </source>
</evidence>
<dbReference type="InterPro" id="IPR004089">
    <property type="entry name" value="MCPsignal_dom"/>
</dbReference>
<dbReference type="SMART" id="SM00283">
    <property type="entry name" value="MA"/>
    <property type="match status" value="1"/>
</dbReference>
<dbReference type="SMART" id="SM00304">
    <property type="entry name" value="HAMP"/>
    <property type="match status" value="1"/>
</dbReference>
<feature type="region of interest" description="Disordered" evidence="10">
    <location>
        <begin position="377"/>
        <end position="397"/>
    </location>
</feature>
<evidence type="ECO:0000256" key="9">
    <source>
        <dbReference type="SAM" id="Coils"/>
    </source>
</evidence>
<dbReference type="Gene3D" id="3.30.450.20">
    <property type="entry name" value="PAS domain"/>
    <property type="match status" value="1"/>
</dbReference>
<feature type="domain" description="HAMP" evidence="13">
    <location>
        <begin position="227"/>
        <end position="279"/>
    </location>
</feature>
<evidence type="ECO:0000256" key="2">
    <source>
        <dbReference type="ARBA" id="ARBA00022475"/>
    </source>
</evidence>
<evidence type="ECO:0000256" key="8">
    <source>
        <dbReference type="PROSITE-ProRule" id="PRU00284"/>
    </source>
</evidence>
<evidence type="ECO:0000256" key="4">
    <source>
        <dbReference type="ARBA" id="ARBA00022989"/>
    </source>
</evidence>
<dbReference type="InterPro" id="IPR003660">
    <property type="entry name" value="HAMP_dom"/>
</dbReference>
<dbReference type="PANTHER" id="PTHR32089:SF112">
    <property type="entry name" value="LYSOZYME-LIKE PROTEIN-RELATED"/>
    <property type="match status" value="1"/>
</dbReference>
<dbReference type="AlphaFoldDB" id="A0A2C8F9J0"/>
<evidence type="ECO:0000256" key="3">
    <source>
        <dbReference type="ARBA" id="ARBA00022692"/>
    </source>
</evidence>
<dbReference type="SUPFAM" id="SSF58104">
    <property type="entry name" value="Methyl-accepting chemotaxis protein (MCP) signaling domain"/>
    <property type="match status" value="1"/>
</dbReference>
<reference evidence="15" key="1">
    <citation type="submission" date="2017-09" db="EMBL/GenBank/DDBJ databases">
        <authorList>
            <person name="Regsiter A."/>
            <person name="William W."/>
        </authorList>
    </citation>
    <scope>NUCLEOTIDE SEQUENCE [LARGE SCALE GENOMIC DNA]</scope>
    <source>
        <strain evidence="15">500-1</strain>
    </source>
</reference>
<gene>
    <name evidence="14" type="ORF">DPRO_2177</name>
</gene>
<dbReference type="Pfam" id="PF00672">
    <property type="entry name" value="HAMP"/>
    <property type="match status" value="1"/>
</dbReference>
<feature type="transmembrane region" description="Helical" evidence="11">
    <location>
        <begin position="205"/>
        <end position="226"/>
    </location>
</feature>
<dbReference type="InterPro" id="IPR033480">
    <property type="entry name" value="sCache_2"/>
</dbReference>
<dbReference type="CDD" id="cd06225">
    <property type="entry name" value="HAMP"/>
    <property type="match status" value="1"/>
</dbReference>
<comment type="similarity">
    <text evidence="7">Belongs to the methyl-accepting chemotaxis (MCP) protein family.</text>
</comment>
<dbReference type="GO" id="GO:0006935">
    <property type="term" value="P:chemotaxis"/>
    <property type="evidence" value="ECO:0007669"/>
    <property type="project" value="UniProtKB-ARBA"/>
</dbReference>
<evidence type="ECO:0000256" key="5">
    <source>
        <dbReference type="ARBA" id="ARBA00023136"/>
    </source>
</evidence>
<dbReference type="PROSITE" id="PS50111">
    <property type="entry name" value="CHEMOTAXIS_TRANSDUC_2"/>
    <property type="match status" value="1"/>
</dbReference>
<dbReference type="CDD" id="cd11386">
    <property type="entry name" value="MCP_signal"/>
    <property type="match status" value="1"/>
</dbReference>
<dbReference type="RefSeq" id="WP_097012005.1">
    <property type="nucleotide sequence ID" value="NZ_LT907975.1"/>
</dbReference>
<accession>A0A2C8F9J0</accession>
<dbReference type="OrthoDB" id="9787709at2"/>
<organism evidence="14 15">
    <name type="scientific">Pseudodesulfovibrio profundus</name>
    <dbReference type="NCBI Taxonomy" id="57320"/>
    <lineage>
        <taxon>Bacteria</taxon>
        <taxon>Pseudomonadati</taxon>
        <taxon>Thermodesulfobacteriota</taxon>
        <taxon>Desulfovibrionia</taxon>
        <taxon>Desulfovibrionales</taxon>
        <taxon>Desulfovibrionaceae</taxon>
    </lineage>
</organism>
<protein>
    <submittedName>
        <fullName evidence="14">HAMP domain protein</fullName>
    </submittedName>
</protein>
<name>A0A2C8F9J0_9BACT</name>
<dbReference type="EMBL" id="LT907975">
    <property type="protein sequence ID" value="SOB59081.1"/>
    <property type="molecule type" value="Genomic_DNA"/>
</dbReference>
<keyword evidence="2" id="KW-1003">Cell membrane</keyword>
<dbReference type="PROSITE" id="PS50885">
    <property type="entry name" value="HAMP"/>
    <property type="match status" value="1"/>
</dbReference>
<dbReference type="GO" id="GO:0007165">
    <property type="term" value="P:signal transduction"/>
    <property type="evidence" value="ECO:0007669"/>
    <property type="project" value="UniProtKB-KW"/>
</dbReference>
<keyword evidence="5 11" id="KW-0472">Membrane</keyword>
<dbReference type="Pfam" id="PF00015">
    <property type="entry name" value="MCPsignal"/>
    <property type="match status" value="1"/>
</dbReference>
<dbReference type="FunFam" id="1.10.287.950:FF:000001">
    <property type="entry name" value="Methyl-accepting chemotaxis sensory transducer"/>
    <property type="match status" value="1"/>
</dbReference>
<evidence type="ECO:0000259" key="12">
    <source>
        <dbReference type="PROSITE" id="PS50111"/>
    </source>
</evidence>
<dbReference type="Gene3D" id="1.10.287.950">
    <property type="entry name" value="Methyl-accepting chemotaxis protein"/>
    <property type="match status" value="1"/>
</dbReference>
<feature type="coiled-coil region" evidence="9">
    <location>
        <begin position="271"/>
        <end position="315"/>
    </location>
</feature>
<dbReference type="Gene3D" id="6.10.340.10">
    <property type="match status" value="1"/>
</dbReference>
<dbReference type="SMART" id="SM01049">
    <property type="entry name" value="Cache_2"/>
    <property type="match status" value="1"/>
</dbReference>
<keyword evidence="9" id="KW-0175">Coiled coil</keyword>
<keyword evidence="15" id="KW-1185">Reference proteome</keyword>
<evidence type="ECO:0000259" key="13">
    <source>
        <dbReference type="PROSITE" id="PS50885"/>
    </source>
</evidence>
<sequence>MLRSLSIGKRITTILALMLLFIGGTCLAFLQSFETVKDVSTTEIDKLMYQGQEAKLKVATDGLAVSLSHVLKDLDNADAQHDLLNRALSEHRYENDDSGYFFVLDGTVMIAHISSSLIGKDLGDIKDKNGVRLIYELNQVAQNGGGYVEYIWPKPEAGDQPKLSYATRIPGTNYALGTGVYIDNIQREKDRIGDTIKAIVMNRTVTVLTSLAILLSGVLILSYLIVRSILLPIKEATAAAETIAEGEYDVRLEVKGNDEASKLQSSLNSMAATLRDNIKKITTKSAEAEDKALAAERAMAEAAEARAQAEVARKEGIMQAANRIQGVVDRVSTASQQIATQASIIDNGMNVQRSRVQETATAMEQMNATVLEVARNASEASSHSDQAQSLAEKGAATVSDSVTAMNTTYTAAEDLKSGMNRLGQQADDIGQVMEVITDIADQTNLLALNAAIEAARAGEAGRGFAVVADEVRKLAEKTMQATKEVGDSITSIQGVAQQNISGMERALADLGKAVEMSSESGEVLADIVNGSKETAMKIQGIATAAEEQSATSEEINRAIDEINTISAETAEGAREASQSVNDMTTQMEDLQHVIDELMNDARS</sequence>
<dbReference type="Proteomes" id="UP000219215">
    <property type="component" value="Chromosome DPRO"/>
</dbReference>
<evidence type="ECO:0000256" key="11">
    <source>
        <dbReference type="SAM" id="Phobius"/>
    </source>
</evidence>
<dbReference type="GO" id="GO:0005886">
    <property type="term" value="C:plasma membrane"/>
    <property type="evidence" value="ECO:0007669"/>
    <property type="project" value="UniProtKB-SubCell"/>
</dbReference>
<evidence type="ECO:0000256" key="10">
    <source>
        <dbReference type="SAM" id="MobiDB-lite"/>
    </source>
</evidence>
<evidence type="ECO:0000313" key="14">
    <source>
        <dbReference type="EMBL" id="SOB59081.1"/>
    </source>
</evidence>
<feature type="compositionally biased region" description="Polar residues" evidence="10">
    <location>
        <begin position="378"/>
        <end position="389"/>
    </location>
</feature>
<feature type="domain" description="Methyl-accepting transducer" evidence="12">
    <location>
        <begin position="327"/>
        <end position="563"/>
    </location>
</feature>
<evidence type="ECO:0000256" key="1">
    <source>
        <dbReference type="ARBA" id="ARBA00004651"/>
    </source>
</evidence>
<proteinExistence type="inferred from homology"/>
<keyword evidence="3 11" id="KW-0812">Transmembrane</keyword>
<evidence type="ECO:0000256" key="6">
    <source>
        <dbReference type="ARBA" id="ARBA00023224"/>
    </source>
</evidence>
<evidence type="ECO:0000256" key="7">
    <source>
        <dbReference type="ARBA" id="ARBA00029447"/>
    </source>
</evidence>
<keyword evidence="6 8" id="KW-0807">Transducer</keyword>
<dbReference type="PANTHER" id="PTHR32089">
    <property type="entry name" value="METHYL-ACCEPTING CHEMOTAXIS PROTEIN MCPB"/>
    <property type="match status" value="1"/>
</dbReference>
<dbReference type="KEGG" id="pprf:DPRO_2177"/>